<accession>A0A0G1X6K6</accession>
<evidence type="ECO:0000256" key="5">
    <source>
        <dbReference type="ARBA" id="ARBA00022694"/>
    </source>
</evidence>
<dbReference type="InterPro" id="IPR027417">
    <property type="entry name" value="P-loop_NTPase"/>
</dbReference>
<dbReference type="EC" id="2.5.1.75" evidence="10"/>
<keyword evidence="6 10" id="KW-0547">Nucleotide-binding</keyword>
<evidence type="ECO:0000256" key="7">
    <source>
        <dbReference type="ARBA" id="ARBA00022840"/>
    </source>
</evidence>
<dbReference type="PATRIC" id="fig|1620414.3.peg.597"/>
<evidence type="ECO:0000256" key="9">
    <source>
        <dbReference type="ARBA" id="ARBA00049563"/>
    </source>
</evidence>
<dbReference type="Proteomes" id="UP000034913">
    <property type="component" value="Unassembled WGS sequence"/>
</dbReference>
<evidence type="ECO:0000256" key="4">
    <source>
        <dbReference type="ARBA" id="ARBA00022679"/>
    </source>
</evidence>
<dbReference type="PANTHER" id="PTHR11088:SF60">
    <property type="entry name" value="TRNA DIMETHYLALLYLTRANSFERASE"/>
    <property type="match status" value="1"/>
</dbReference>
<evidence type="ECO:0000256" key="8">
    <source>
        <dbReference type="ARBA" id="ARBA00022842"/>
    </source>
</evidence>
<evidence type="ECO:0000256" key="11">
    <source>
        <dbReference type="RuleBase" id="RU003783"/>
    </source>
</evidence>
<comment type="caution">
    <text evidence="14">The sequence shown here is derived from an EMBL/GenBank/DDBJ whole genome shotgun (WGS) entry which is preliminary data.</text>
</comment>
<dbReference type="EMBL" id="LCRB01000003">
    <property type="protein sequence ID" value="KKW26596.1"/>
    <property type="molecule type" value="Genomic_DNA"/>
</dbReference>
<keyword evidence="5 10" id="KW-0819">tRNA processing</keyword>
<dbReference type="Gene3D" id="3.40.50.300">
    <property type="entry name" value="P-loop containing nucleotide triphosphate hydrolases"/>
    <property type="match status" value="1"/>
</dbReference>
<dbReference type="SUPFAM" id="SSF52540">
    <property type="entry name" value="P-loop containing nucleoside triphosphate hydrolases"/>
    <property type="match status" value="1"/>
</dbReference>
<evidence type="ECO:0000256" key="12">
    <source>
        <dbReference type="RuleBase" id="RU003784"/>
    </source>
</evidence>
<keyword evidence="4 10" id="KW-0808">Transferase</keyword>
<sequence length="295" mass="33510">MKQLNLVAIVGATASGKSAWAVKLAKKFNGVIISADSRQVYKGLDVATAKVTKAEMDGVPHYLLSVVKPDEEFNVAIYQKMVEKILDRLRRSHRPKVPFLVGGTGLYVAAITEGYQLPTVSPDAKLRARLAKQPLTKLIEQLRRLDPDTAVDINNPRRVIRAIEILQAGGRPAKTKPSFEVLKIGIQLPREKIYHNIGHRVRTLDWDALTRETRRLMRAGFDFNSNPLTAIYYRPVKDFIEGRLDRDQTIAKLIRGDKNYAKRQLTWFNKDKTIHWVTTLTEAERLVKSFLETPD</sequence>
<evidence type="ECO:0000256" key="3">
    <source>
        <dbReference type="ARBA" id="ARBA00005842"/>
    </source>
</evidence>
<dbReference type="GO" id="GO:0005524">
    <property type="term" value="F:ATP binding"/>
    <property type="evidence" value="ECO:0007669"/>
    <property type="project" value="UniProtKB-UniRule"/>
</dbReference>
<feature type="site" description="Interaction with substrate tRNA" evidence="10">
    <location>
        <position position="127"/>
    </location>
</feature>
<feature type="region of interest" description="Interaction with substrate tRNA" evidence="10">
    <location>
        <begin position="36"/>
        <end position="39"/>
    </location>
</feature>
<keyword evidence="8 10" id="KW-0460">Magnesium</keyword>
<keyword evidence="7 10" id="KW-0067">ATP-binding</keyword>
<comment type="subunit">
    <text evidence="10">Monomer.</text>
</comment>
<dbReference type="PANTHER" id="PTHR11088">
    <property type="entry name" value="TRNA DIMETHYLALLYLTRANSFERASE"/>
    <property type="match status" value="1"/>
</dbReference>
<feature type="binding site" evidence="10">
    <location>
        <begin position="13"/>
        <end position="18"/>
    </location>
    <ligand>
        <name>substrate</name>
    </ligand>
</feature>
<dbReference type="Gene3D" id="1.10.20.140">
    <property type="match status" value="1"/>
</dbReference>
<dbReference type="InterPro" id="IPR018022">
    <property type="entry name" value="IPT"/>
</dbReference>
<evidence type="ECO:0000313" key="15">
    <source>
        <dbReference type="Proteomes" id="UP000034913"/>
    </source>
</evidence>
<comment type="function">
    <text evidence="2 10 12">Catalyzes the transfer of a dimethylallyl group onto the adenine at position 37 in tRNAs that read codons beginning with uridine, leading to the formation of N6-(dimethylallyl)adenosine (i(6)A).</text>
</comment>
<comment type="catalytic activity">
    <reaction evidence="9 10 11">
        <text>adenosine(37) in tRNA + dimethylallyl diphosphate = N(6)-dimethylallyladenosine(37) in tRNA + diphosphate</text>
        <dbReference type="Rhea" id="RHEA:26482"/>
        <dbReference type="Rhea" id="RHEA-COMP:10162"/>
        <dbReference type="Rhea" id="RHEA-COMP:10375"/>
        <dbReference type="ChEBI" id="CHEBI:33019"/>
        <dbReference type="ChEBI" id="CHEBI:57623"/>
        <dbReference type="ChEBI" id="CHEBI:74411"/>
        <dbReference type="ChEBI" id="CHEBI:74415"/>
        <dbReference type="EC" id="2.5.1.75"/>
    </reaction>
</comment>
<dbReference type="GO" id="GO:0006400">
    <property type="term" value="P:tRNA modification"/>
    <property type="evidence" value="ECO:0007669"/>
    <property type="project" value="TreeGrafter"/>
</dbReference>
<evidence type="ECO:0000256" key="10">
    <source>
        <dbReference type="HAMAP-Rule" id="MF_00185"/>
    </source>
</evidence>
<proteinExistence type="inferred from homology"/>
<evidence type="ECO:0000256" key="13">
    <source>
        <dbReference type="RuleBase" id="RU003785"/>
    </source>
</evidence>
<feature type="binding site" evidence="10">
    <location>
        <begin position="11"/>
        <end position="18"/>
    </location>
    <ligand>
        <name>ATP</name>
        <dbReference type="ChEBI" id="CHEBI:30616"/>
    </ligand>
</feature>
<dbReference type="Pfam" id="PF01715">
    <property type="entry name" value="IPPT"/>
    <property type="match status" value="1"/>
</dbReference>
<dbReference type="AlphaFoldDB" id="A0A0G1X6K6"/>
<evidence type="ECO:0000256" key="2">
    <source>
        <dbReference type="ARBA" id="ARBA00003213"/>
    </source>
</evidence>
<reference evidence="14 15" key="1">
    <citation type="journal article" date="2015" name="Nature">
        <title>rRNA introns, odd ribosomes, and small enigmatic genomes across a large radiation of phyla.</title>
        <authorList>
            <person name="Brown C.T."/>
            <person name="Hug L.A."/>
            <person name="Thomas B.C."/>
            <person name="Sharon I."/>
            <person name="Castelle C.J."/>
            <person name="Singh A."/>
            <person name="Wilkins M.J."/>
            <person name="Williams K.H."/>
            <person name="Banfield J.F."/>
        </authorList>
    </citation>
    <scope>NUCLEOTIDE SEQUENCE [LARGE SCALE GENOMIC DNA]</scope>
</reference>
<comment type="caution">
    <text evidence="10">Lacks conserved residue(s) required for the propagation of feature annotation.</text>
</comment>
<evidence type="ECO:0000313" key="14">
    <source>
        <dbReference type="EMBL" id="KKW26596.1"/>
    </source>
</evidence>
<organism evidence="14 15">
    <name type="scientific">candidate division Kazan bacterium GW2011_GWB1_52_7</name>
    <dbReference type="NCBI Taxonomy" id="1620414"/>
    <lineage>
        <taxon>Bacteria</taxon>
        <taxon>Bacteria division Kazan-3B-28</taxon>
    </lineage>
</organism>
<evidence type="ECO:0000256" key="1">
    <source>
        <dbReference type="ARBA" id="ARBA00001946"/>
    </source>
</evidence>
<dbReference type="InterPro" id="IPR039657">
    <property type="entry name" value="Dimethylallyltransferase"/>
</dbReference>
<name>A0A0G1X6K6_UNCK3</name>
<comment type="cofactor">
    <cofactor evidence="1 10">
        <name>Mg(2+)</name>
        <dbReference type="ChEBI" id="CHEBI:18420"/>
    </cofactor>
</comment>
<comment type="similarity">
    <text evidence="3 10 13">Belongs to the IPP transferase family.</text>
</comment>
<protein>
    <recommendedName>
        <fullName evidence="10">tRNA dimethylallyltransferase</fullName>
        <ecNumber evidence="10">2.5.1.75</ecNumber>
    </recommendedName>
    <alternativeName>
        <fullName evidence="10">Dimethylallyl diphosphate:tRNA dimethylallyltransferase</fullName>
        <shortName evidence="10">DMAPP:tRNA dimethylallyltransferase</shortName>
        <shortName evidence="10">DMATase</shortName>
    </alternativeName>
    <alternativeName>
        <fullName evidence="10">Isopentenyl-diphosphate:tRNA isopentenyltransferase</fullName>
        <shortName evidence="10">IPP transferase</shortName>
        <shortName evidence="10">IPPT</shortName>
        <shortName evidence="10">IPTase</shortName>
    </alternativeName>
</protein>
<evidence type="ECO:0000256" key="6">
    <source>
        <dbReference type="ARBA" id="ARBA00022741"/>
    </source>
</evidence>
<dbReference type="HAMAP" id="MF_00185">
    <property type="entry name" value="IPP_trans"/>
    <property type="match status" value="1"/>
</dbReference>
<gene>
    <name evidence="10" type="primary">miaA</name>
    <name evidence="14" type="ORF">VF00_C0003G0026</name>
</gene>
<dbReference type="GO" id="GO:0052381">
    <property type="term" value="F:tRNA dimethylallyltransferase activity"/>
    <property type="evidence" value="ECO:0007669"/>
    <property type="project" value="UniProtKB-UniRule"/>
</dbReference>
<feature type="site" description="Interaction with substrate tRNA" evidence="10">
    <location>
        <position position="104"/>
    </location>
</feature>
<dbReference type="NCBIfam" id="TIGR00174">
    <property type="entry name" value="miaA"/>
    <property type="match status" value="1"/>
</dbReference>